<keyword evidence="8 11" id="KW-0067">ATP-binding</keyword>
<dbReference type="NCBIfam" id="NF000839">
    <property type="entry name" value="PRK00071.1-1"/>
    <property type="match status" value="1"/>
</dbReference>
<evidence type="ECO:0000313" key="14">
    <source>
        <dbReference type="Proteomes" id="UP000321933"/>
    </source>
</evidence>
<dbReference type="AlphaFoldDB" id="A0A5C9A3I7"/>
<evidence type="ECO:0000313" key="13">
    <source>
        <dbReference type="EMBL" id="TXS94629.1"/>
    </source>
</evidence>
<comment type="catalytic activity">
    <reaction evidence="10 11">
        <text>nicotinate beta-D-ribonucleotide + ATP + H(+) = deamido-NAD(+) + diphosphate</text>
        <dbReference type="Rhea" id="RHEA:22860"/>
        <dbReference type="ChEBI" id="CHEBI:15378"/>
        <dbReference type="ChEBI" id="CHEBI:30616"/>
        <dbReference type="ChEBI" id="CHEBI:33019"/>
        <dbReference type="ChEBI" id="CHEBI:57502"/>
        <dbReference type="ChEBI" id="CHEBI:58437"/>
        <dbReference type="EC" id="2.7.7.18"/>
    </reaction>
</comment>
<dbReference type="HAMAP" id="MF_00244">
    <property type="entry name" value="NaMN_adenylyltr"/>
    <property type="match status" value="1"/>
</dbReference>
<dbReference type="UniPathway" id="UPA00253">
    <property type="reaction ID" value="UER00332"/>
</dbReference>
<dbReference type="EC" id="2.7.7.18" evidence="11"/>
<dbReference type="NCBIfam" id="TIGR00125">
    <property type="entry name" value="cyt_tran_rel"/>
    <property type="match status" value="1"/>
</dbReference>
<comment type="caution">
    <text evidence="13">The sequence shown here is derived from an EMBL/GenBank/DDBJ whole genome shotgun (WGS) entry which is preliminary data.</text>
</comment>
<evidence type="ECO:0000256" key="1">
    <source>
        <dbReference type="ARBA" id="ARBA00002324"/>
    </source>
</evidence>
<name>A0A5C9A3I7_9GAMM</name>
<evidence type="ECO:0000256" key="5">
    <source>
        <dbReference type="ARBA" id="ARBA00022679"/>
    </source>
</evidence>
<dbReference type="GO" id="GO:0009435">
    <property type="term" value="P:NAD+ biosynthetic process"/>
    <property type="evidence" value="ECO:0007669"/>
    <property type="project" value="UniProtKB-UniRule"/>
</dbReference>
<keyword evidence="4 11" id="KW-0662">Pyridine nucleotide biosynthesis</keyword>
<evidence type="ECO:0000256" key="11">
    <source>
        <dbReference type="HAMAP-Rule" id="MF_00244"/>
    </source>
</evidence>
<keyword evidence="5 11" id="KW-0808">Transferase</keyword>
<evidence type="ECO:0000256" key="10">
    <source>
        <dbReference type="ARBA" id="ARBA00048721"/>
    </source>
</evidence>
<evidence type="ECO:0000256" key="7">
    <source>
        <dbReference type="ARBA" id="ARBA00022741"/>
    </source>
</evidence>
<evidence type="ECO:0000259" key="12">
    <source>
        <dbReference type="Pfam" id="PF01467"/>
    </source>
</evidence>
<dbReference type="RefSeq" id="WP_148062472.1">
    <property type="nucleotide sequence ID" value="NZ_VRYZ01000001.1"/>
</dbReference>
<comment type="pathway">
    <text evidence="2 11">Cofactor biosynthesis; NAD(+) biosynthesis; deamido-NAD(+) from nicotinate D-ribonucleotide: step 1/1.</text>
</comment>
<organism evidence="13 14">
    <name type="scientific">Parahaliea aestuarii</name>
    <dbReference type="NCBI Taxonomy" id="1852021"/>
    <lineage>
        <taxon>Bacteria</taxon>
        <taxon>Pseudomonadati</taxon>
        <taxon>Pseudomonadota</taxon>
        <taxon>Gammaproteobacteria</taxon>
        <taxon>Cellvibrionales</taxon>
        <taxon>Halieaceae</taxon>
        <taxon>Parahaliea</taxon>
    </lineage>
</organism>
<dbReference type="EMBL" id="VRYZ01000001">
    <property type="protein sequence ID" value="TXS94629.1"/>
    <property type="molecule type" value="Genomic_DNA"/>
</dbReference>
<dbReference type="InterPro" id="IPR005248">
    <property type="entry name" value="NadD/NMNAT"/>
</dbReference>
<keyword evidence="7 11" id="KW-0547">Nucleotide-binding</keyword>
<keyword evidence="9 11" id="KW-0520">NAD</keyword>
<evidence type="ECO:0000256" key="2">
    <source>
        <dbReference type="ARBA" id="ARBA00005019"/>
    </source>
</evidence>
<comment type="similarity">
    <text evidence="3 11">Belongs to the NadD family.</text>
</comment>
<dbReference type="OrthoDB" id="5295945at2"/>
<dbReference type="CDD" id="cd02165">
    <property type="entry name" value="NMNAT"/>
    <property type="match status" value="1"/>
</dbReference>
<dbReference type="InterPro" id="IPR004821">
    <property type="entry name" value="Cyt_trans-like"/>
</dbReference>
<dbReference type="PANTHER" id="PTHR39321">
    <property type="entry name" value="NICOTINATE-NUCLEOTIDE ADENYLYLTRANSFERASE-RELATED"/>
    <property type="match status" value="1"/>
</dbReference>
<evidence type="ECO:0000256" key="3">
    <source>
        <dbReference type="ARBA" id="ARBA00009014"/>
    </source>
</evidence>
<evidence type="ECO:0000256" key="9">
    <source>
        <dbReference type="ARBA" id="ARBA00023027"/>
    </source>
</evidence>
<keyword evidence="14" id="KW-1185">Reference proteome</keyword>
<evidence type="ECO:0000256" key="6">
    <source>
        <dbReference type="ARBA" id="ARBA00022695"/>
    </source>
</evidence>
<dbReference type="PANTHER" id="PTHR39321:SF3">
    <property type="entry name" value="PHOSPHOPANTETHEINE ADENYLYLTRANSFERASE"/>
    <property type="match status" value="1"/>
</dbReference>
<accession>A0A5C9A3I7</accession>
<dbReference type="GO" id="GO:0004515">
    <property type="term" value="F:nicotinate-nucleotide adenylyltransferase activity"/>
    <property type="evidence" value="ECO:0007669"/>
    <property type="project" value="UniProtKB-UniRule"/>
</dbReference>
<dbReference type="InterPro" id="IPR014729">
    <property type="entry name" value="Rossmann-like_a/b/a_fold"/>
</dbReference>
<dbReference type="GO" id="GO:0005524">
    <property type="term" value="F:ATP binding"/>
    <property type="evidence" value="ECO:0007669"/>
    <property type="project" value="UniProtKB-KW"/>
</dbReference>
<proteinExistence type="inferred from homology"/>
<evidence type="ECO:0000256" key="8">
    <source>
        <dbReference type="ARBA" id="ARBA00022840"/>
    </source>
</evidence>
<comment type="function">
    <text evidence="1 11">Catalyzes the reversible adenylation of nicotinate mononucleotide (NaMN) to nicotinic acid adenine dinucleotide (NaAD).</text>
</comment>
<dbReference type="NCBIfam" id="NF000840">
    <property type="entry name" value="PRK00071.1-3"/>
    <property type="match status" value="1"/>
</dbReference>
<evidence type="ECO:0000256" key="4">
    <source>
        <dbReference type="ARBA" id="ARBA00022642"/>
    </source>
</evidence>
<dbReference type="Gene3D" id="3.40.50.620">
    <property type="entry name" value="HUPs"/>
    <property type="match status" value="1"/>
</dbReference>
<reference evidence="13 14" key="1">
    <citation type="submission" date="2019-08" db="EMBL/GenBank/DDBJ databases">
        <title>Parahaliea maris sp. nov., isolated from the surface seawater.</title>
        <authorList>
            <person name="Liu Y."/>
        </authorList>
    </citation>
    <scope>NUCLEOTIDE SEQUENCE [LARGE SCALE GENOMIC DNA]</scope>
    <source>
        <strain evidence="13 14">S2-26</strain>
    </source>
</reference>
<feature type="domain" description="Cytidyltransferase-like" evidence="12">
    <location>
        <begin position="10"/>
        <end position="187"/>
    </location>
</feature>
<dbReference type="NCBIfam" id="TIGR00482">
    <property type="entry name" value="nicotinate (nicotinamide) nucleotide adenylyltransferase"/>
    <property type="match status" value="1"/>
</dbReference>
<gene>
    <name evidence="11 13" type="primary">nadD</name>
    <name evidence="13" type="ORF">FVW59_01565</name>
</gene>
<dbReference type="SUPFAM" id="SSF52374">
    <property type="entry name" value="Nucleotidylyl transferase"/>
    <property type="match status" value="1"/>
</dbReference>
<keyword evidence="6 11" id="KW-0548">Nucleotidyltransferase</keyword>
<dbReference type="Pfam" id="PF01467">
    <property type="entry name" value="CTP_transf_like"/>
    <property type="match status" value="1"/>
</dbReference>
<protein>
    <recommendedName>
        <fullName evidence="11">Probable nicotinate-nucleotide adenylyltransferase</fullName>
        <ecNumber evidence="11">2.7.7.18</ecNumber>
    </recommendedName>
    <alternativeName>
        <fullName evidence="11">Deamido-NAD(+) diphosphorylase</fullName>
    </alternativeName>
    <alternativeName>
        <fullName evidence="11">Deamido-NAD(+) pyrophosphorylase</fullName>
    </alternativeName>
    <alternativeName>
        <fullName evidence="11">Nicotinate mononucleotide adenylyltransferase</fullName>
        <shortName evidence="11">NaMN adenylyltransferase</shortName>
    </alternativeName>
</protein>
<sequence>MSAVAAPIGVLGGTFNPIHHGHLRSALELVEILGLEQLRLIPCARPPHREAPDCSAEQRAAMVELAVAGEPRLCCDRRELEREGLSYTVDTLASLRSEWGAQRPLCLVLGYDAVATLDSWHRWRELLDYAHIVIIARPGWELPHVGSVAEWLSEHRVSGPEALGKAPAGAVLSLALRPLAIASTDIRTLLAAGRSPRFLLPEPVLDYIEIHQLYRGTGNGA</sequence>
<dbReference type="Proteomes" id="UP000321933">
    <property type="component" value="Unassembled WGS sequence"/>
</dbReference>